<feature type="transmembrane region" description="Helical" evidence="1">
    <location>
        <begin position="453"/>
        <end position="470"/>
    </location>
</feature>
<dbReference type="OrthoDB" id="1641997at2"/>
<gene>
    <name evidence="2" type="ORF">SG0102_22640</name>
</gene>
<name>A0A3G9J8F6_9FIRM</name>
<organism evidence="2 3">
    <name type="scientific">Intestinibaculum porci</name>
    <dbReference type="NCBI Taxonomy" id="2487118"/>
    <lineage>
        <taxon>Bacteria</taxon>
        <taxon>Bacillati</taxon>
        <taxon>Bacillota</taxon>
        <taxon>Erysipelotrichia</taxon>
        <taxon>Erysipelotrichales</taxon>
        <taxon>Erysipelotrichaceae</taxon>
        <taxon>Intestinibaculum</taxon>
    </lineage>
</organism>
<dbReference type="Pfam" id="PF19554">
    <property type="entry name" value="DUF6077"/>
    <property type="match status" value="1"/>
</dbReference>
<feature type="transmembrane region" description="Helical" evidence="1">
    <location>
        <begin position="417"/>
        <end position="433"/>
    </location>
</feature>
<feature type="transmembrane region" description="Helical" evidence="1">
    <location>
        <begin position="388"/>
        <end position="410"/>
    </location>
</feature>
<dbReference type="KEGG" id="ebm:SG0102_22640"/>
<keyword evidence="1" id="KW-0472">Membrane</keyword>
<sequence>MNYVLMPIFLIIITIIYYILGRHLMEMFHVQKHQYAFRILTGFLTVFFIGFIIGFPMQLLSLSWILFAIVYALVLILCLVFTIRHYHMTFDKSKLSKKTLKCHFKKYWFVYLLTCLFTLLSVTNTQPYYLNNYNDDYYIAKVVHLIQTPHLLNQNYFYGNVISTSGHLANALAQGHRMFNTYELVYSALCSYFHISPVFFCRFVMVIHNYYLTFLLYTMFAGLFLKESISQYSLMVFAFLMIPSGYASRGNLPIKIRMYENWRFQTAIFYGGSVTRVFSLSLFLYFGSFWVKKISKNYILTYIFILLALLSFQTNALSYFIIVSLVLIVAKIERMILYKFDTRKKKVYYSIIFLSLAFIVLIISNTILSSFDWIAKNIDNNAQTYELYYANAFIYDFFALTGFASITYMMYLDHGKYRLLSFSLLLIYLIFRLDTNSYLLTLLSFNSYGGARMLTSLLMMCMLYCGMILVKLITYKNRAKRLCGMLSFVIVFATITGIYINNDTLKKYNLVEDNMTSVGYSLKPVIANQYMLPTPIAQTGLYFNTLKYGQYRLMSEYSIPYEHTYIDSHCLLYSSNRIELYYFLSKQNTESIANYLAGKKNYNDILGILKVSKCNYILTTRINIKNDLKSHGWITKISGKDYWLMYKDTSTIKIDKKFVY</sequence>
<dbReference type="RefSeq" id="WP_125120069.1">
    <property type="nucleotide sequence ID" value="NZ_AP019309.1"/>
</dbReference>
<feature type="transmembrane region" description="Helical" evidence="1">
    <location>
        <begin position="347"/>
        <end position="368"/>
    </location>
</feature>
<keyword evidence="3" id="KW-1185">Reference proteome</keyword>
<evidence type="ECO:0000313" key="3">
    <source>
        <dbReference type="Proteomes" id="UP000268059"/>
    </source>
</evidence>
<dbReference type="AlphaFoldDB" id="A0A3G9J8F6"/>
<dbReference type="Proteomes" id="UP000268059">
    <property type="component" value="Chromosome"/>
</dbReference>
<feature type="transmembrane region" description="Helical" evidence="1">
    <location>
        <begin position="107"/>
        <end position="129"/>
    </location>
</feature>
<keyword evidence="1" id="KW-1133">Transmembrane helix</keyword>
<proteinExistence type="predicted"/>
<feature type="transmembrane region" description="Helical" evidence="1">
    <location>
        <begin position="231"/>
        <end position="247"/>
    </location>
</feature>
<dbReference type="InParanoid" id="A0A3G9J8F6"/>
<feature type="transmembrane region" description="Helical" evidence="1">
    <location>
        <begin position="37"/>
        <end position="57"/>
    </location>
</feature>
<feature type="transmembrane region" description="Helical" evidence="1">
    <location>
        <begin position="208"/>
        <end position="225"/>
    </location>
</feature>
<evidence type="ECO:0000256" key="1">
    <source>
        <dbReference type="SAM" id="Phobius"/>
    </source>
</evidence>
<reference evidence="2 3" key="1">
    <citation type="submission" date="2018-11" db="EMBL/GenBank/DDBJ databases">
        <title>Novel Erysipelotrichaceae bacterium isolated from small intestine of a swine.</title>
        <authorList>
            <person name="Kim J.S."/>
            <person name="Choe H."/>
            <person name="Lee Y.R."/>
            <person name="Kim K.M."/>
            <person name="Park D.S."/>
        </authorList>
    </citation>
    <scope>NUCLEOTIDE SEQUENCE [LARGE SCALE GENOMIC DNA]</scope>
    <source>
        <strain evidence="2 3">SG0102</strain>
    </source>
</reference>
<feature type="transmembrane region" description="Helical" evidence="1">
    <location>
        <begin position="63"/>
        <end position="86"/>
    </location>
</feature>
<feature type="transmembrane region" description="Helical" evidence="1">
    <location>
        <begin position="299"/>
        <end position="327"/>
    </location>
</feature>
<feature type="transmembrane region" description="Helical" evidence="1">
    <location>
        <begin position="482"/>
        <end position="500"/>
    </location>
</feature>
<dbReference type="EMBL" id="AP019309">
    <property type="protein sequence ID" value="BBH27330.1"/>
    <property type="molecule type" value="Genomic_DNA"/>
</dbReference>
<dbReference type="InterPro" id="IPR045723">
    <property type="entry name" value="DUF6077"/>
</dbReference>
<accession>A0A3G9J8F6</accession>
<feature type="transmembrane region" description="Helical" evidence="1">
    <location>
        <begin position="6"/>
        <end position="25"/>
    </location>
</feature>
<protein>
    <submittedName>
        <fullName evidence="2">Uncharacterized protein</fullName>
    </submittedName>
</protein>
<feature type="transmembrane region" description="Helical" evidence="1">
    <location>
        <begin position="184"/>
        <end position="201"/>
    </location>
</feature>
<feature type="transmembrane region" description="Helical" evidence="1">
    <location>
        <begin position="267"/>
        <end position="287"/>
    </location>
</feature>
<evidence type="ECO:0000313" key="2">
    <source>
        <dbReference type="EMBL" id="BBH27330.1"/>
    </source>
</evidence>
<keyword evidence="1" id="KW-0812">Transmembrane</keyword>